<feature type="domain" description="GST C-terminal" evidence="2">
    <location>
        <begin position="79"/>
        <end position="195"/>
    </location>
</feature>
<dbReference type="FunCoup" id="D3AYV2">
    <property type="interactions" value="74"/>
</dbReference>
<dbReference type="Gene3D" id="3.40.30.10">
    <property type="entry name" value="Glutaredoxin"/>
    <property type="match status" value="1"/>
</dbReference>
<dbReference type="SFLD" id="SFLDG01205">
    <property type="entry name" value="AMPS.1"/>
    <property type="match status" value="1"/>
</dbReference>
<dbReference type="EMBL" id="ADBJ01000004">
    <property type="protein sequence ID" value="EFA85642.1"/>
    <property type="molecule type" value="Genomic_DNA"/>
</dbReference>
<organism evidence="3 4">
    <name type="scientific">Heterostelium pallidum (strain ATCC 26659 / Pp 5 / PN500)</name>
    <name type="common">Cellular slime mold</name>
    <name type="synonym">Polysphondylium pallidum</name>
    <dbReference type="NCBI Taxonomy" id="670386"/>
    <lineage>
        <taxon>Eukaryota</taxon>
        <taxon>Amoebozoa</taxon>
        <taxon>Evosea</taxon>
        <taxon>Eumycetozoa</taxon>
        <taxon>Dictyostelia</taxon>
        <taxon>Acytosteliales</taxon>
        <taxon>Acytosteliaceae</taxon>
        <taxon>Heterostelium</taxon>
    </lineage>
</organism>
<accession>D3AYV2</accession>
<evidence type="ECO:0000259" key="1">
    <source>
        <dbReference type="PROSITE" id="PS50404"/>
    </source>
</evidence>
<dbReference type="InterPro" id="IPR036282">
    <property type="entry name" value="Glutathione-S-Trfase_C_sf"/>
</dbReference>
<dbReference type="InParanoid" id="D3AYV2"/>
<dbReference type="CDD" id="cd03039">
    <property type="entry name" value="GST_N_Sigma_like"/>
    <property type="match status" value="1"/>
</dbReference>
<dbReference type="PANTHER" id="PTHR11571:SF150">
    <property type="entry name" value="GLUTATHIONE S-TRANSFERASE"/>
    <property type="match status" value="1"/>
</dbReference>
<dbReference type="Proteomes" id="UP000001396">
    <property type="component" value="Unassembled WGS sequence"/>
</dbReference>
<dbReference type="GeneID" id="31356402"/>
<dbReference type="InterPro" id="IPR004046">
    <property type="entry name" value="GST_C"/>
</dbReference>
<dbReference type="InterPro" id="IPR036249">
    <property type="entry name" value="Thioredoxin-like_sf"/>
</dbReference>
<dbReference type="AlphaFoldDB" id="D3AYV2"/>
<dbReference type="InterPro" id="IPR040079">
    <property type="entry name" value="Glutathione_S-Trfase"/>
</dbReference>
<name>D3AYV2_HETP5</name>
<evidence type="ECO:0000259" key="2">
    <source>
        <dbReference type="PROSITE" id="PS50405"/>
    </source>
</evidence>
<dbReference type="RefSeq" id="XP_020437749.1">
    <property type="nucleotide sequence ID" value="XM_020571891.1"/>
</dbReference>
<dbReference type="SUPFAM" id="SSF47616">
    <property type="entry name" value="GST C-terminal domain-like"/>
    <property type="match status" value="1"/>
</dbReference>
<evidence type="ECO:0000313" key="3">
    <source>
        <dbReference type="EMBL" id="EFA85642.1"/>
    </source>
</evidence>
<proteinExistence type="predicted"/>
<dbReference type="SUPFAM" id="SSF52833">
    <property type="entry name" value="Thioredoxin-like"/>
    <property type="match status" value="1"/>
</dbReference>
<dbReference type="PROSITE" id="PS50405">
    <property type="entry name" value="GST_CTER"/>
    <property type="match status" value="1"/>
</dbReference>
<dbReference type="OMA" id="KKSCVFG"/>
<evidence type="ECO:0000313" key="4">
    <source>
        <dbReference type="Proteomes" id="UP000001396"/>
    </source>
</evidence>
<dbReference type="PROSITE" id="PS50404">
    <property type="entry name" value="GST_NTER"/>
    <property type="match status" value="1"/>
</dbReference>
<dbReference type="GO" id="GO:0004364">
    <property type="term" value="F:glutathione transferase activity"/>
    <property type="evidence" value="ECO:0007669"/>
    <property type="project" value="TreeGrafter"/>
</dbReference>
<dbReference type="STRING" id="670386.D3AYV2"/>
<dbReference type="InterPro" id="IPR050213">
    <property type="entry name" value="GST_superfamily"/>
</dbReference>
<gene>
    <name evidence="3" type="ORF">PPL_00871</name>
</gene>
<dbReference type="SFLD" id="SFLDS00019">
    <property type="entry name" value="Glutathione_Transferase_(cytos"/>
    <property type="match status" value="1"/>
</dbReference>
<sequence length="195" mass="21876">MTITLTYFGGRGKAEHIRLILNFLQIEFKDERISSISDELRSKLAFGQVPLYEDGEVSLVQSAAIARYIANKYNFAGANAAEKAQADAIVDSLPDVITPYRLATDDAAKLKFRDETLPKFLKAWDNILAKNGGNHFVGAGYTWADIAIYYGLWLLENNGFKEVVTQFPKLATFLTTFEAIPHIATYLKNRPDTKF</sequence>
<dbReference type="Pfam" id="PF14497">
    <property type="entry name" value="GST_C_3"/>
    <property type="match status" value="1"/>
</dbReference>
<comment type="caution">
    <text evidence="3">The sequence shown here is derived from an EMBL/GenBank/DDBJ whole genome shotgun (WGS) entry which is preliminary data.</text>
</comment>
<dbReference type="SFLD" id="SFLDG00363">
    <property type="entry name" value="AMPS_(cytGST):_Alpha-__Mu-__Pi"/>
    <property type="match status" value="1"/>
</dbReference>
<feature type="domain" description="GST N-terminal" evidence="1">
    <location>
        <begin position="1"/>
        <end position="77"/>
    </location>
</feature>
<keyword evidence="3" id="KW-0808">Transferase</keyword>
<keyword evidence="4" id="KW-1185">Reference proteome</keyword>
<dbReference type="Pfam" id="PF02798">
    <property type="entry name" value="GST_N"/>
    <property type="match status" value="1"/>
</dbReference>
<dbReference type="Gene3D" id="1.20.1050.10">
    <property type="match status" value="1"/>
</dbReference>
<reference evidence="3 4" key="1">
    <citation type="journal article" date="2011" name="Genome Res.">
        <title>Phylogeny-wide analysis of social amoeba genomes highlights ancient origins for complex intercellular communication.</title>
        <authorList>
            <person name="Heidel A.J."/>
            <person name="Lawal H.M."/>
            <person name="Felder M."/>
            <person name="Schilde C."/>
            <person name="Helps N.R."/>
            <person name="Tunggal B."/>
            <person name="Rivero F."/>
            <person name="John U."/>
            <person name="Schleicher M."/>
            <person name="Eichinger L."/>
            <person name="Platzer M."/>
            <person name="Noegel A.A."/>
            <person name="Schaap P."/>
            <person name="Gloeckner G."/>
        </authorList>
    </citation>
    <scope>NUCLEOTIDE SEQUENCE [LARGE SCALE GENOMIC DNA]</scope>
    <source>
        <strain evidence="4">ATCC 26659 / Pp 5 / PN500</strain>
    </source>
</reference>
<dbReference type="CDD" id="cd03192">
    <property type="entry name" value="GST_C_Sigma_like"/>
    <property type="match status" value="1"/>
</dbReference>
<dbReference type="GO" id="GO:0006749">
    <property type="term" value="P:glutathione metabolic process"/>
    <property type="evidence" value="ECO:0007669"/>
    <property type="project" value="TreeGrafter"/>
</dbReference>
<protein>
    <submittedName>
        <fullName evidence="3">Putative glutathione S-transferase</fullName>
    </submittedName>
</protein>
<dbReference type="InterPro" id="IPR010987">
    <property type="entry name" value="Glutathione-S-Trfase_C-like"/>
</dbReference>
<dbReference type="InterPro" id="IPR004045">
    <property type="entry name" value="Glutathione_S-Trfase_N"/>
</dbReference>
<dbReference type="PANTHER" id="PTHR11571">
    <property type="entry name" value="GLUTATHIONE S-TRANSFERASE"/>
    <property type="match status" value="1"/>
</dbReference>